<dbReference type="PROSITE" id="PS00731">
    <property type="entry name" value="AP_NUCLEASE_F2_3"/>
    <property type="match status" value="1"/>
</dbReference>
<dbReference type="PROSITE" id="PS51432">
    <property type="entry name" value="AP_NUCLEASE_F2_4"/>
    <property type="match status" value="1"/>
</dbReference>
<comment type="caution">
    <text evidence="11">The sequence shown here is derived from an EMBL/GenBank/DDBJ whole genome shotgun (WGS) entry which is preliminary data.</text>
</comment>
<feature type="binding site" evidence="9">
    <location>
        <position position="260"/>
    </location>
    <ligand>
        <name>Zn(2+)</name>
        <dbReference type="ChEBI" id="CHEBI:29105"/>
        <label>2</label>
    </ligand>
</feature>
<evidence type="ECO:0000256" key="6">
    <source>
        <dbReference type="ARBA" id="ARBA00022801"/>
    </source>
</evidence>
<dbReference type="InterPro" id="IPR018246">
    <property type="entry name" value="AP_endonuc_F2_Zn_BS"/>
</dbReference>
<feature type="domain" description="Xylose isomerase-like TIM barrel" evidence="10">
    <location>
        <begin position="18"/>
        <end position="278"/>
    </location>
</feature>
<evidence type="ECO:0000256" key="9">
    <source>
        <dbReference type="HAMAP-Rule" id="MF_00152"/>
    </source>
</evidence>
<feature type="binding site" evidence="9">
    <location>
        <position position="144"/>
    </location>
    <ligand>
        <name>Zn(2+)</name>
        <dbReference type="ChEBI" id="CHEBI:29105"/>
        <label>1</label>
    </ligand>
</feature>
<reference evidence="11" key="1">
    <citation type="submission" date="2022-12" db="EMBL/GenBank/DDBJ databases">
        <title>Reference genome sequencing for broad-spectrum identification of bacterial and archaeal isolates by mass spectrometry.</title>
        <authorList>
            <person name="Sekiguchi Y."/>
            <person name="Tourlousse D.M."/>
        </authorList>
    </citation>
    <scope>NUCLEOTIDE SEQUENCE</scope>
    <source>
        <strain evidence="11">ASRB1</strain>
    </source>
</reference>
<dbReference type="GO" id="GO:0003906">
    <property type="term" value="F:DNA-(apurinic or apyrimidinic site) endonuclease activity"/>
    <property type="evidence" value="ECO:0007669"/>
    <property type="project" value="TreeGrafter"/>
</dbReference>
<dbReference type="GO" id="GO:0003677">
    <property type="term" value="F:DNA binding"/>
    <property type="evidence" value="ECO:0007669"/>
    <property type="project" value="InterPro"/>
</dbReference>
<dbReference type="PROSITE" id="PS00729">
    <property type="entry name" value="AP_NUCLEASE_F2_1"/>
    <property type="match status" value="1"/>
</dbReference>
<evidence type="ECO:0000256" key="5">
    <source>
        <dbReference type="ARBA" id="ARBA00022763"/>
    </source>
</evidence>
<dbReference type="GO" id="GO:0008270">
    <property type="term" value="F:zinc ion binding"/>
    <property type="evidence" value="ECO:0007669"/>
    <property type="project" value="UniProtKB-UniRule"/>
</dbReference>
<dbReference type="NCBIfam" id="TIGR00587">
    <property type="entry name" value="nfo"/>
    <property type="match status" value="1"/>
</dbReference>
<evidence type="ECO:0000256" key="7">
    <source>
        <dbReference type="ARBA" id="ARBA00022833"/>
    </source>
</evidence>
<accession>A0A9W6D316</accession>
<dbReference type="SMART" id="SM00518">
    <property type="entry name" value="AP2Ec"/>
    <property type="match status" value="1"/>
</dbReference>
<comment type="catalytic activity">
    <reaction evidence="9">
        <text>Endonucleolytic cleavage to 5'-phosphooligonucleotide end-products.</text>
        <dbReference type="EC" id="3.1.21.2"/>
    </reaction>
</comment>
<dbReference type="HAMAP" id="MF_00152">
    <property type="entry name" value="Nfo"/>
    <property type="match status" value="1"/>
</dbReference>
<feature type="binding site" evidence="9">
    <location>
        <position position="67"/>
    </location>
    <ligand>
        <name>Zn(2+)</name>
        <dbReference type="ChEBI" id="CHEBI:29105"/>
        <label>1</label>
    </ligand>
</feature>
<evidence type="ECO:0000256" key="4">
    <source>
        <dbReference type="ARBA" id="ARBA00022759"/>
    </source>
</evidence>
<dbReference type="EMBL" id="BSDR01000001">
    <property type="protein sequence ID" value="GLI33297.1"/>
    <property type="molecule type" value="Genomic_DNA"/>
</dbReference>
<evidence type="ECO:0000313" key="12">
    <source>
        <dbReference type="Proteomes" id="UP001144372"/>
    </source>
</evidence>
<dbReference type="RefSeq" id="WP_281792311.1">
    <property type="nucleotide sequence ID" value="NZ_BSDR01000001.1"/>
</dbReference>
<dbReference type="AlphaFoldDB" id="A0A9W6D316"/>
<dbReference type="Gene3D" id="3.20.20.150">
    <property type="entry name" value="Divalent-metal-dependent TIM barrel enzymes"/>
    <property type="match status" value="1"/>
</dbReference>
<comment type="similarity">
    <text evidence="1 9">Belongs to the AP endonuclease 2 family.</text>
</comment>
<comment type="function">
    <text evidence="9">Endonuclease IV plays a role in DNA repair. It cleaves phosphodiester bonds at apurinic or apyrimidinic (AP) sites, generating a 3'-hydroxyl group and a 5'-terminal sugar phosphate.</text>
</comment>
<comment type="cofactor">
    <cofactor evidence="9">
        <name>Zn(2+)</name>
        <dbReference type="ChEBI" id="CHEBI:29105"/>
    </cofactor>
    <text evidence="9">Binds 3 Zn(2+) ions.</text>
</comment>
<sequence>MPLLGAHMSIAGGLHLAFDRIKEVGGEALQIFTKNERQWHALPIEPEAVELFRDRHKESGFMPIAAHDTYLINLASAEPEKLEKSINAFVDELQRASLLGIQHLIMHPGSHVGQGVEEGLKRFVRNLDRAIALSDVSDVMILIETTAGQGTNLGSTFEEIATILHISRFKAHLGVCYDTCHTFAAGYDIRIPESFQKTFSLFDKTIGLEHLKFFHLNDSKKGLGSNVDRHEHIGKGEVGLEGFRLLLNDPRFKGHPMVLETPKGKNMKEDKENLRILRSLIQK</sequence>
<evidence type="ECO:0000259" key="10">
    <source>
        <dbReference type="Pfam" id="PF01261"/>
    </source>
</evidence>
<keyword evidence="7 9" id="KW-0862">Zinc</keyword>
<keyword evidence="8 9" id="KW-0234">DNA repair</keyword>
<dbReference type="PANTHER" id="PTHR21445:SF0">
    <property type="entry name" value="APURINIC-APYRIMIDINIC ENDONUCLEASE"/>
    <property type="match status" value="1"/>
</dbReference>
<evidence type="ECO:0000256" key="1">
    <source>
        <dbReference type="ARBA" id="ARBA00005340"/>
    </source>
</evidence>
<feature type="binding site" evidence="9">
    <location>
        <position position="107"/>
    </location>
    <ligand>
        <name>Zn(2+)</name>
        <dbReference type="ChEBI" id="CHEBI:29105"/>
        <label>1</label>
    </ligand>
</feature>
<dbReference type="SUPFAM" id="SSF51658">
    <property type="entry name" value="Xylose isomerase-like"/>
    <property type="match status" value="1"/>
</dbReference>
<organism evidence="11 12">
    <name type="scientific">Desulforhabdus amnigena</name>
    <dbReference type="NCBI Taxonomy" id="40218"/>
    <lineage>
        <taxon>Bacteria</taxon>
        <taxon>Pseudomonadati</taxon>
        <taxon>Thermodesulfobacteriota</taxon>
        <taxon>Syntrophobacteria</taxon>
        <taxon>Syntrophobacterales</taxon>
        <taxon>Syntrophobacteraceae</taxon>
        <taxon>Desulforhabdus</taxon>
    </lineage>
</organism>
<dbReference type="InterPro" id="IPR013022">
    <property type="entry name" value="Xyl_isomerase-like_TIM-brl"/>
</dbReference>
<dbReference type="GO" id="GO:0006284">
    <property type="term" value="P:base-excision repair"/>
    <property type="evidence" value="ECO:0007669"/>
    <property type="project" value="TreeGrafter"/>
</dbReference>
<feature type="binding site" evidence="9">
    <location>
        <position position="215"/>
    </location>
    <ligand>
        <name>Zn(2+)</name>
        <dbReference type="ChEBI" id="CHEBI:29105"/>
        <label>2</label>
    </ligand>
</feature>
<dbReference type="FunFam" id="3.20.20.150:FF:000001">
    <property type="entry name" value="Probable endonuclease 4"/>
    <property type="match status" value="1"/>
</dbReference>
<dbReference type="PROSITE" id="PS00730">
    <property type="entry name" value="AP_NUCLEASE_F2_2"/>
    <property type="match status" value="1"/>
</dbReference>
<dbReference type="PANTHER" id="PTHR21445">
    <property type="entry name" value="ENDONUCLEASE IV ENDODEOXYRIBONUCLEASE IV"/>
    <property type="match status" value="1"/>
</dbReference>
<keyword evidence="4 9" id="KW-0255">Endonuclease</keyword>
<dbReference type="InterPro" id="IPR001719">
    <property type="entry name" value="AP_endonuc_2"/>
</dbReference>
<keyword evidence="2 9" id="KW-0540">Nuclease</keyword>
<feature type="binding site" evidence="9">
    <location>
        <position position="144"/>
    </location>
    <ligand>
        <name>Zn(2+)</name>
        <dbReference type="ChEBI" id="CHEBI:29105"/>
        <label>2</label>
    </ligand>
</feature>
<dbReference type="GO" id="GO:0008833">
    <property type="term" value="F:deoxyribonuclease IV (phage-T4-induced) activity"/>
    <property type="evidence" value="ECO:0007669"/>
    <property type="project" value="UniProtKB-UniRule"/>
</dbReference>
<protein>
    <recommendedName>
        <fullName evidence="9">Probable endonuclease 4</fullName>
        <ecNumber evidence="9">3.1.21.2</ecNumber>
    </recommendedName>
    <alternativeName>
        <fullName evidence="9">Endodeoxyribonuclease IV</fullName>
    </alternativeName>
    <alternativeName>
        <fullName evidence="9">Endonuclease IV</fullName>
    </alternativeName>
</protein>
<name>A0A9W6D316_9BACT</name>
<feature type="binding site" evidence="9">
    <location>
        <position position="178"/>
    </location>
    <ligand>
        <name>Zn(2+)</name>
        <dbReference type="ChEBI" id="CHEBI:29105"/>
        <label>2</label>
    </ligand>
</feature>
<feature type="binding site" evidence="9">
    <location>
        <position position="181"/>
    </location>
    <ligand>
        <name>Zn(2+)</name>
        <dbReference type="ChEBI" id="CHEBI:29105"/>
        <label>3</label>
    </ligand>
</feature>
<dbReference type="CDD" id="cd00019">
    <property type="entry name" value="AP2Ec"/>
    <property type="match status" value="1"/>
</dbReference>
<dbReference type="Proteomes" id="UP001144372">
    <property type="component" value="Unassembled WGS sequence"/>
</dbReference>
<dbReference type="GO" id="GO:0008081">
    <property type="term" value="F:phosphoric diester hydrolase activity"/>
    <property type="evidence" value="ECO:0007669"/>
    <property type="project" value="TreeGrafter"/>
</dbReference>
<evidence type="ECO:0000313" key="11">
    <source>
        <dbReference type="EMBL" id="GLI33297.1"/>
    </source>
</evidence>
<feature type="binding site" evidence="9">
    <location>
        <position position="228"/>
    </location>
    <ligand>
        <name>Zn(2+)</name>
        <dbReference type="ChEBI" id="CHEBI:29105"/>
        <label>3</label>
    </ligand>
</feature>
<gene>
    <name evidence="9 11" type="primary">nfo</name>
    <name evidence="11" type="ORF">DAMNIGENAA_07300</name>
</gene>
<evidence type="ECO:0000256" key="2">
    <source>
        <dbReference type="ARBA" id="ARBA00022722"/>
    </source>
</evidence>
<keyword evidence="5 9" id="KW-0227">DNA damage</keyword>
<dbReference type="EC" id="3.1.21.2" evidence="9"/>
<keyword evidence="12" id="KW-1185">Reference proteome</keyword>
<evidence type="ECO:0000256" key="3">
    <source>
        <dbReference type="ARBA" id="ARBA00022723"/>
    </source>
</evidence>
<proteinExistence type="inferred from homology"/>
<keyword evidence="3 9" id="KW-0479">Metal-binding</keyword>
<feature type="binding site" evidence="9">
    <location>
        <position position="230"/>
    </location>
    <ligand>
        <name>Zn(2+)</name>
        <dbReference type="ChEBI" id="CHEBI:29105"/>
        <label>3</label>
    </ligand>
</feature>
<keyword evidence="6 9" id="KW-0378">Hydrolase</keyword>
<dbReference type="InterPro" id="IPR036237">
    <property type="entry name" value="Xyl_isomerase-like_sf"/>
</dbReference>
<dbReference type="Pfam" id="PF01261">
    <property type="entry name" value="AP_endonuc_2"/>
    <property type="match status" value="1"/>
</dbReference>
<evidence type="ECO:0000256" key="8">
    <source>
        <dbReference type="ARBA" id="ARBA00023204"/>
    </source>
</evidence>